<accession>A0A4D5RC26</accession>
<sequence length="110" mass="12150">MVSRLKVNWHLFLQSCPVLFGAQACARSPCLRHHFARRTDYPIASRPFLAKASCPEIERRGGAEVKDYSPSTSVFSKYKVMRSIYIHSNTLPPAVLLEAPRIFTGGGGGA</sequence>
<reference evidence="2" key="1">
    <citation type="submission" date="2019-04" db="EMBL/GenBank/DDBJ databases">
        <title>An insight into the mialome of Ixodes scapularis.</title>
        <authorList>
            <person name="Ribeiro J.M."/>
            <person name="Mather T.N."/>
            <person name="Karim S."/>
        </authorList>
    </citation>
    <scope>NUCLEOTIDE SEQUENCE</scope>
</reference>
<keyword evidence="1" id="KW-0732">Signal</keyword>
<feature type="signal peptide" evidence="1">
    <location>
        <begin position="1"/>
        <end position="24"/>
    </location>
</feature>
<dbReference type="EMBL" id="GHJT01000651">
    <property type="protein sequence ID" value="MOY34622.1"/>
    <property type="molecule type" value="Transcribed_RNA"/>
</dbReference>
<proteinExistence type="predicted"/>
<feature type="chain" id="PRO_5020032383" evidence="1">
    <location>
        <begin position="25"/>
        <end position="110"/>
    </location>
</feature>
<organism evidence="2">
    <name type="scientific">Ixodes scapularis</name>
    <name type="common">Black-legged tick</name>
    <name type="synonym">Deer tick</name>
    <dbReference type="NCBI Taxonomy" id="6945"/>
    <lineage>
        <taxon>Eukaryota</taxon>
        <taxon>Metazoa</taxon>
        <taxon>Ecdysozoa</taxon>
        <taxon>Arthropoda</taxon>
        <taxon>Chelicerata</taxon>
        <taxon>Arachnida</taxon>
        <taxon>Acari</taxon>
        <taxon>Parasitiformes</taxon>
        <taxon>Ixodida</taxon>
        <taxon>Ixodoidea</taxon>
        <taxon>Ixodidae</taxon>
        <taxon>Ixodinae</taxon>
        <taxon>Ixodes</taxon>
    </lineage>
</organism>
<dbReference type="AlphaFoldDB" id="A0A4D5RC26"/>
<evidence type="ECO:0000256" key="1">
    <source>
        <dbReference type="SAM" id="SignalP"/>
    </source>
</evidence>
<dbReference type="PROSITE" id="PS51257">
    <property type="entry name" value="PROKAR_LIPOPROTEIN"/>
    <property type="match status" value="1"/>
</dbReference>
<name>A0A4D5RC26_IXOSC</name>
<evidence type="ECO:0000313" key="2">
    <source>
        <dbReference type="EMBL" id="MOY34622.1"/>
    </source>
</evidence>
<protein>
    <submittedName>
        <fullName evidence="2">Putative secreted protein</fullName>
    </submittedName>
</protein>